<dbReference type="Pfam" id="PF03226">
    <property type="entry name" value="Yippee-Mis18"/>
    <property type="match status" value="1"/>
</dbReference>
<evidence type="ECO:0000256" key="1">
    <source>
        <dbReference type="ARBA" id="ARBA00005613"/>
    </source>
</evidence>
<comment type="similarity">
    <text evidence="1 4">Belongs to the yippee family.</text>
</comment>
<accession>A0A8H7QXA4</accession>
<evidence type="ECO:0000313" key="6">
    <source>
        <dbReference type="EMBL" id="KAG2200504.1"/>
    </source>
</evidence>
<dbReference type="InterPro" id="IPR039058">
    <property type="entry name" value="Yippee_fam"/>
</dbReference>
<evidence type="ECO:0000259" key="5">
    <source>
        <dbReference type="PROSITE" id="PS51792"/>
    </source>
</evidence>
<evidence type="ECO:0000256" key="4">
    <source>
        <dbReference type="RuleBase" id="RU110713"/>
    </source>
</evidence>
<protein>
    <recommendedName>
        <fullName evidence="4">Protein yippee-like</fullName>
    </recommendedName>
</protein>
<evidence type="ECO:0000313" key="7">
    <source>
        <dbReference type="Proteomes" id="UP000650833"/>
    </source>
</evidence>
<dbReference type="PROSITE" id="PS51792">
    <property type="entry name" value="YIPPEE"/>
    <property type="match status" value="1"/>
</dbReference>
<comment type="caution">
    <text evidence="6">The sequence shown here is derived from an EMBL/GenBank/DDBJ whole genome shotgun (WGS) entry which is preliminary data.</text>
</comment>
<evidence type="ECO:0000256" key="3">
    <source>
        <dbReference type="ARBA" id="ARBA00022833"/>
    </source>
</evidence>
<keyword evidence="2" id="KW-0479">Metal-binding</keyword>
<proteinExistence type="inferred from homology"/>
<organism evidence="6 7">
    <name type="scientific">Mucor plumbeus</name>
    <dbReference type="NCBI Taxonomy" id="97098"/>
    <lineage>
        <taxon>Eukaryota</taxon>
        <taxon>Fungi</taxon>
        <taxon>Fungi incertae sedis</taxon>
        <taxon>Mucoromycota</taxon>
        <taxon>Mucoromycotina</taxon>
        <taxon>Mucoromycetes</taxon>
        <taxon>Mucorales</taxon>
        <taxon>Mucorineae</taxon>
        <taxon>Mucoraceae</taxon>
        <taxon>Mucor</taxon>
    </lineage>
</organism>
<keyword evidence="7" id="KW-1185">Reference proteome</keyword>
<name>A0A8H7QXA4_9FUNG</name>
<feature type="domain" description="Yippee" evidence="5">
    <location>
        <begin position="17"/>
        <end position="125"/>
    </location>
</feature>
<sequence length="136" mass="15922">MGFTYRAYLDEEAKRCKIYACSNCRSHLSTFDHLISKDFHGVHGKAYLFENVVNIVVSHESEERVMTTGKHLIRYISCSGCDEELGWKYASSYIFCILKIKAYERDQKYKEGKFILEKCGLEMINIMTTTKEFIFK</sequence>
<dbReference type="AlphaFoldDB" id="A0A8H7QXA4"/>
<dbReference type="InterPro" id="IPR004910">
    <property type="entry name" value="Yippee/Mis18/Cereblon"/>
</dbReference>
<dbReference type="OrthoDB" id="6407410at2759"/>
<dbReference type="GO" id="GO:0046872">
    <property type="term" value="F:metal ion binding"/>
    <property type="evidence" value="ECO:0007669"/>
    <property type="project" value="UniProtKB-KW"/>
</dbReference>
<dbReference type="EMBL" id="JAEPRC010000314">
    <property type="protein sequence ID" value="KAG2200504.1"/>
    <property type="molecule type" value="Genomic_DNA"/>
</dbReference>
<keyword evidence="3" id="KW-0862">Zinc</keyword>
<dbReference type="Proteomes" id="UP000650833">
    <property type="component" value="Unassembled WGS sequence"/>
</dbReference>
<dbReference type="InterPro" id="IPR034751">
    <property type="entry name" value="Yippee"/>
</dbReference>
<gene>
    <name evidence="6" type="ORF">INT46_004017</name>
</gene>
<dbReference type="PANTHER" id="PTHR13848">
    <property type="entry name" value="PROTEIN YIPPEE-LIKE CG15309-RELATED"/>
    <property type="match status" value="1"/>
</dbReference>
<evidence type="ECO:0000256" key="2">
    <source>
        <dbReference type="ARBA" id="ARBA00022723"/>
    </source>
</evidence>
<reference evidence="6" key="1">
    <citation type="submission" date="2020-12" db="EMBL/GenBank/DDBJ databases">
        <title>Metabolic potential, ecology and presence of endohyphal bacteria is reflected in genomic diversity of Mucoromycotina.</title>
        <authorList>
            <person name="Muszewska A."/>
            <person name="Okrasinska A."/>
            <person name="Steczkiewicz K."/>
            <person name="Drgas O."/>
            <person name="Orlowska M."/>
            <person name="Perlinska-Lenart U."/>
            <person name="Aleksandrzak-Piekarczyk T."/>
            <person name="Szatraj K."/>
            <person name="Zielenkiewicz U."/>
            <person name="Pilsyk S."/>
            <person name="Malc E."/>
            <person name="Mieczkowski P."/>
            <person name="Kruszewska J.S."/>
            <person name="Biernat P."/>
            <person name="Pawlowska J."/>
        </authorList>
    </citation>
    <scope>NUCLEOTIDE SEQUENCE</scope>
    <source>
        <strain evidence="6">CBS 226.32</strain>
    </source>
</reference>